<dbReference type="InterPro" id="IPR029401">
    <property type="entry name" value="Nudix_N"/>
</dbReference>
<proteinExistence type="predicted"/>
<dbReference type="AlphaFoldDB" id="A0A381PJG7"/>
<organism evidence="2">
    <name type="scientific">marine metagenome</name>
    <dbReference type="NCBI Taxonomy" id="408172"/>
    <lineage>
        <taxon>unclassified sequences</taxon>
        <taxon>metagenomes</taxon>
        <taxon>ecological metagenomes</taxon>
    </lineage>
</organism>
<dbReference type="SUPFAM" id="SSF55811">
    <property type="entry name" value="Nudix"/>
    <property type="match status" value="1"/>
</dbReference>
<feature type="domain" description="Nudix hydrolase" evidence="1">
    <location>
        <begin position="42"/>
        <end position="165"/>
    </location>
</feature>
<dbReference type="Gene3D" id="2.20.70.10">
    <property type="match status" value="1"/>
</dbReference>
<dbReference type="PROSITE" id="PS51462">
    <property type="entry name" value="NUDIX"/>
    <property type="match status" value="1"/>
</dbReference>
<dbReference type="InterPro" id="IPR000086">
    <property type="entry name" value="NUDIX_hydrolase_dom"/>
</dbReference>
<dbReference type="PANTHER" id="PTHR43222">
    <property type="entry name" value="NUDIX HYDROLASE 23"/>
    <property type="match status" value="1"/>
</dbReference>
<dbReference type="CDD" id="cd04511">
    <property type="entry name" value="NUDIX_Hydrolase"/>
    <property type="match status" value="1"/>
</dbReference>
<dbReference type="SMART" id="SM00661">
    <property type="entry name" value="RPOL9"/>
    <property type="match status" value="1"/>
</dbReference>
<sequence length="186" mass="20842">MFHKYNAKFCSECGAPTILEIPEGDNRERSVCSNCKAIHYINPKVVIGCIVESSDNKILLCKRAIEPRYGYWTVPAGFLEIGETLEEGAKRETFEEACAKVTIGHLFASVDIVYAGQVHMFFTAKLNGEHAAGEESLESALFSEKDIPWGEIAFKSGIFALEKYFQDQGENHGVHHHEVKRNILMT</sequence>
<protein>
    <recommendedName>
        <fullName evidence="1">Nudix hydrolase domain-containing protein</fullName>
    </recommendedName>
</protein>
<gene>
    <name evidence="2" type="ORF">METZ01_LOCUS19083</name>
</gene>
<dbReference type="Gene3D" id="3.90.79.10">
    <property type="entry name" value="Nucleoside Triphosphate Pyrophosphohydrolase"/>
    <property type="match status" value="1"/>
</dbReference>
<dbReference type="EMBL" id="UINC01000979">
    <property type="protein sequence ID" value="SUZ66229.1"/>
    <property type="molecule type" value="Genomic_DNA"/>
</dbReference>
<dbReference type="InterPro" id="IPR001529">
    <property type="entry name" value="Zn_ribbon_RPB9"/>
</dbReference>
<name>A0A381PJG7_9ZZZZ</name>
<accession>A0A381PJG7</accession>
<dbReference type="GO" id="GO:0006351">
    <property type="term" value="P:DNA-templated transcription"/>
    <property type="evidence" value="ECO:0007669"/>
    <property type="project" value="InterPro"/>
</dbReference>
<evidence type="ECO:0000259" key="1">
    <source>
        <dbReference type="PROSITE" id="PS51462"/>
    </source>
</evidence>
<dbReference type="Pfam" id="PF14803">
    <property type="entry name" value="Zn_ribbon_Nudix"/>
    <property type="match status" value="1"/>
</dbReference>
<evidence type="ECO:0000313" key="2">
    <source>
        <dbReference type="EMBL" id="SUZ66229.1"/>
    </source>
</evidence>
<reference evidence="2" key="1">
    <citation type="submission" date="2018-05" db="EMBL/GenBank/DDBJ databases">
        <authorList>
            <person name="Lanie J.A."/>
            <person name="Ng W.-L."/>
            <person name="Kazmierczak K.M."/>
            <person name="Andrzejewski T.M."/>
            <person name="Davidsen T.M."/>
            <person name="Wayne K.J."/>
            <person name="Tettelin H."/>
            <person name="Glass J.I."/>
            <person name="Rusch D."/>
            <person name="Podicherti R."/>
            <person name="Tsui H.-C.T."/>
            <person name="Winkler M.E."/>
        </authorList>
    </citation>
    <scope>NUCLEOTIDE SEQUENCE</scope>
</reference>
<dbReference type="InterPro" id="IPR015797">
    <property type="entry name" value="NUDIX_hydrolase-like_dom_sf"/>
</dbReference>
<dbReference type="PANTHER" id="PTHR43222:SF2">
    <property type="entry name" value="NUDIX HYDROLASE 23, CHLOROPLASTIC"/>
    <property type="match status" value="1"/>
</dbReference>
<dbReference type="Pfam" id="PF00293">
    <property type="entry name" value="NUDIX"/>
    <property type="match status" value="1"/>
</dbReference>